<evidence type="ECO:0000313" key="1">
    <source>
        <dbReference type="EMBL" id="GAM77249.1"/>
    </source>
</evidence>
<protein>
    <submittedName>
        <fullName evidence="1">Uncharacterized protein</fullName>
    </submittedName>
</protein>
<organism evidence="1 2">
    <name type="scientific">Vibrio ishigakensis</name>
    <dbReference type="NCBI Taxonomy" id="1481914"/>
    <lineage>
        <taxon>Bacteria</taxon>
        <taxon>Pseudomonadati</taxon>
        <taxon>Pseudomonadota</taxon>
        <taxon>Gammaproteobacteria</taxon>
        <taxon>Vibrionales</taxon>
        <taxon>Vibrionaceae</taxon>
        <taxon>Vibrio</taxon>
    </lineage>
</organism>
<gene>
    <name evidence="1" type="ORF">JCM19241_1719</name>
</gene>
<reference evidence="1 2" key="2">
    <citation type="submission" date="2015-01" db="EMBL/GenBank/DDBJ databases">
        <authorList>
            <consortium name="NBRP consortium"/>
            <person name="Sawabe T."/>
            <person name="Meirelles P."/>
            <person name="Feng G."/>
            <person name="Sayaka M."/>
            <person name="Hattori M."/>
            <person name="Ohkuma M."/>
        </authorList>
    </citation>
    <scope>NUCLEOTIDE SEQUENCE [LARGE SCALE GENOMIC DNA]</scope>
    <source>
        <strain evidence="2">JCM 19241</strain>
    </source>
</reference>
<reference evidence="1 2" key="1">
    <citation type="submission" date="2015-01" db="EMBL/GenBank/DDBJ databases">
        <title>Vibrio sp. C94 JCM 19241 whole genome shotgun sequence.</title>
        <authorList>
            <person name="Sawabe T."/>
            <person name="Meirelles P."/>
            <person name="Feng G."/>
            <person name="Sayaka M."/>
            <person name="Hattori M."/>
            <person name="Ohkuma M."/>
        </authorList>
    </citation>
    <scope>NUCLEOTIDE SEQUENCE [LARGE SCALE GENOMIC DNA]</scope>
    <source>
        <strain evidence="2">JCM 19241</strain>
    </source>
</reference>
<dbReference type="Proteomes" id="UP000031666">
    <property type="component" value="Unassembled WGS sequence"/>
</dbReference>
<comment type="caution">
    <text evidence="1">The sequence shown here is derived from an EMBL/GenBank/DDBJ whole genome shotgun (WGS) entry which is preliminary data.</text>
</comment>
<dbReference type="AlphaFoldDB" id="A0A0B8QSM6"/>
<evidence type="ECO:0000313" key="2">
    <source>
        <dbReference type="Proteomes" id="UP000031666"/>
    </source>
</evidence>
<dbReference type="EMBL" id="BBSC01000008">
    <property type="protein sequence ID" value="GAM77249.1"/>
    <property type="molecule type" value="Genomic_DNA"/>
</dbReference>
<name>A0A0B8QSM6_9VIBR</name>
<accession>A0A0B8QSM6</accession>
<sequence>MLGGSKEINKDTLFGAMILVGEKVARVTITNSFNKGLNTSRAFV</sequence>
<proteinExistence type="predicted"/>